<evidence type="ECO:0000313" key="1">
    <source>
        <dbReference type="EMBL" id="KAK9020692.1"/>
    </source>
</evidence>
<dbReference type="EMBL" id="JBBPBN010000016">
    <property type="protein sequence ID" value="KAK9020692.1"/>
    <property type="molecule type" value="Genomic_DNA"/>
</dbReference>
<keyword evidence="2" id="KW-1185">Reference proteome</keyword>
<reference evidence="1 2" key="1">
    <citation type="journal article" date="2024" name="G3 (Bethesda)">
        <title>Genome assembly of Hibiscus sabdariffa L. provides insights into metabolisms of medicinal natural products.</title>
        <authorList>
            <person name="Kim T."/>
        </authorList>
    </citation>
    <scope>NUCLEOTIDE SEQUENCE [LARGE SCALE GENOMIC DNA]</scope>
    <source>
        <strain evidence="1">TK-2024</strain>
        <tissue evidence="1">Old leaves</tissue>
    </source>
</reference>
<gene>
    <name evidence="1" type="ORF">V6N11_010709</name>
</gene>
<protein>
    <recommendedName>
        <fullName evidence="3">Reverse transcriptase</fullName>
    </recommendedName>
</protein>
<dbReference type="Proteomes" id="UP001396334">
    <property type="component" value="Unassembled WGS sequence"/>
</dbReference>
<proteinExistence type="predicted"/>
<sequence>MPLKGGPFTWNNKRTDEASILEKIGRILFNFPWNRKFKKALGIIEPALDSDHNPLVLLTKGTSINPIEVWLEVDSKVNEYLKAFVLPSVQVSPSLTSPMDWIPPPESTVKINCDAPFTHITKEACIDVVLWDSLGIIIGGTSKSVFANYVYVVEVLACKLGVVTAI</sequence>
<name>A0ABR2S6X1_9ROSI</name>
<accession>A0ABR2S6X1</accession>
<evidence type="ECO:0008006" key="3">
    <source>
        <dbReference type="Google" id="ProtNLM"/>
    </source>
</evidence>
<comment type="caution">
    <text evidence="1">The sequence shown here is derived from an EMBL/GenBank/DDBJ whole genome shotgun (WGS) entry which is preliminary data.</text>
</comment>
<evidence type="ECO:0000313" key="2">
    <source>
        <dbReference type="Proteomes" id="UP001396334"/>
    </source>
</evidence>
<organism evidence="1 2">
    <name type="scientific">Hibiscus sabdariffa</name>
    <name type="common">roselle</name>
    <dbReference type="NCBI Taxonomy" id="183260"/>
    <lineage>
        <taxon>Eukaryota</taxon>
        <taxon>Viridiplantae</taxon>
        <taxon>Streptophyta</taxon>
        <taxon>Embryophyta</taxon>
        <taxon>Tracheophyta</taxon>
        <taxon>Spermatophyta</taxon>
        <taxon>Magnoliopsida</taxon>
        <taxon>eudicotyledons</taxon>
        <taxon>Gunneridae</taxon>
        <taxon>Pentapetalae</taxon>
        <taxon>rosids</taxon>
        <taxon>malvids</taxon>
        <taxon>Malvales</taxon>
        <taxon>Malvaceae</taxon>
        <taxon>Malvoideae</taxon>
        <taxon>Hibiscus</taxon>
    </lineage>
</organism>